<dbReference type="Pfam" id="PF00300">
    <property type="entry name" value="His_Phos_1"/>
    <property type="match status" value="1"/>
</dbReference>
<protein>
    <submittedName>
        <fullName evidence="2">Histidine phosphatase superfamily protein (Branch 1)</fullName>
    </submittedName>
</protein>
<evidence type="ECO:0000313" key="3">
    <source>
        <dbReference type="Proteomes" id="UP000295468"/>
    </source>
</evidence>
<comment type="caution">
    <text evidence="2">The sequence shown here is derived from an EMBL/GenBank/DDBJ whole genome shotgun (WGS) entry which is preliminary data.</text>
</comment>
<gene>
    <name evidence="2" type="ORF">CLV82_2316</name>
</gene>
<dbReference type="Proteomes" id="UP000295468">
    <property type="component" value="Unassembled WGS sequence"/>
</dbReference>
<feature type="chain" id="PRO_5020296064" evidence="1">
    <location>
        <begin position="22"/>
        <end position="182"/>
    </location>
</feature>
<dbReference type="OrthoDB" id="3296006at2"/>
<dbReference type="EMBL" id="SNYI01000002">
    <property type="protein sequence ID" value="TDQ31607.1"/>
    <property type="molecule type" value="Genomic_DNA"/>
</dbReference>
<evidence type="ECO:0000313" key="2">
    <source>
        <dbReference type="EMBL" id="TDQ31607.1"/>
    </source>
</evidence>
<dbReference type="InterPro" id="IPR013078">
    <property type="entry name" value="His_Pase_superF_clade-1"/>
</dbReference>
<keyword evidence="1" id="KW-0732">Signal</keyword>
<evidence type="ECO:0000256" key="1">
    <source>
        <dbReference type="SAM" id="SignalP"/>
    </source>
</evidence>
<keyword evidence="3" id="KW-1185">Reference proteome</keyword>
<organism evidence="2 3">
    <name type="scientific">Zeaxanthinibacter enoshimensis</name>
    <dbReference type="NCBI Taxonomy" id="392009"/>
    <lineage>
        <taxon>Bacteria</taxon>
        <taxon>Pseudomonadati</taxon>
        <taxon>Bacteroidota</taxon>
        <taxon>Flavobacteriia</taxon>
        <taxon>Flavobacteriales</taxon>
        <taxon>Flavobacteriaceae</taxon>
        <taxon>Zeaxanthinibacter</taxon>
    </lineage>
</organism>
<dbReference type="AlphaFoldDB" id="A0A4R6TLL6"/>
<dbReference type="InterPro" id="IPR029033">
    <property type="entry name" value="His_PPase_superfam"/>
</dbReference>
<feature type="signal peptide" evidence="1">
    <location>
        <begin position="1"/>
        <end position="21"/>
    </location>
</feature>
<sequence length="182" mass="20577">MKSLKLLSFSLLLLVLNSSCADEKTTPQVEKEPTVSTYYLIRHAEKDRSNPQNSDPELTQKGLGRAMHWAEILKEVSLDAIYSTDFERTSMTAAPAAVKQDITVQYYDPSTLNMEEFKQQTEGMNVLIVGHSNTTPKMVNQMIGEKKYPDMKDYDNGSLYIVQRVGNKITSQVLQFNCNCPD</sequence>
<reference evidence="2 3" key="1">
    <citation type="submission" date="2019-03" db="EMBL/GenBank/DDBJ databases">
        <title>Genomic Encyclopedia of Archaeal and Bacterial Type Strains, Phase II (KMG-II): from individual species to whole genera.</title>
        <authorList>
            <person name="Goeker M."/>
        </authorList>
    </citation>
    <scope>NUCLEOTIDE SEQUENCE [LARGE SCALE GENOMIC DNA]</scope>
    <source>
        <strain evidence="2 3">DSM 18435</strain>
    </source>
</reference>
<proteinExistence type="predicted"/>
<accession>A0A4R6TLL6</accession>
<dbReference type="RefSeq" id="WP_133644418.1">
    <property type="nucleotide sequence ID" value="NZ_SNYI01000002.1"/>
</dbReference>
<dbReference type="CDD" id="cd07067">
    <property type="entry name" value="HP_PGM_like"/>
    <property type="match status" value="1"/>
</dbReference>
<name>A0A4R6TLL6_9FLAO</name>
<dbReference type="Gene3D" id="3.40.50.1240">
    <property type="entry name" value="Phosphoglycerate mutase-like"/>
    <property type="match status" value="1"/>
</dbReference>
<dbReference type="SUPFAM" id="SSF53254">
    <property type="entry name" value="Phosphoglycerate mutase-like"/>
    <property type="match status" value="1"/>
</dbReference>